<dbReference type="PANTHER" id="PTHR37535:SF3">
    <property type="entry name" value="FLUG DOMAIN-CONTAINING PROTEIN"/>
    <property type="match status" value="1"/>
</dbReference>
<accession>A0AAE8SLZ8</accession>
<dbReference type="Proteomes" id="UP001187734">
    <property type="component" value="Unassembled WGS sequence"/>
</dbReference>
<name>A0AAE8SLZ8_9HYPO</name>
<organism evidence="1 2">
    <name type="scientific">Fusarium torulosum</name>
    <dbReference type="NCBI Taxonomy" id="33205"/>
    <lineage>
        <taxon>Eukaryota</taxon>
        <taxon>Fungi</taxon>
        <taxon>Dikarya</taxon>
        <taxon>Ascomycota</taxon>
        <taxon>Pezizomycotina</taxon>
        <taxon>Sordariomycetes</taxon>
        <taxon>Hypocreomycetidae</taxon>
        <taxon>Hypocreales</taxon>
        <taxon>Nectriaceae</taxon>
        <taxon>Fusarium</taxon>
    </lineage>
</organism>
<reference evidence="1" key="1">
    <citation type="submission" date="2018-03" db="EMBL/GenBank/DDBJ databases">
        <authorList>
            <person name="Guldener U."/>
        </authorList>
    </citation>
    <scope>NUCLEOTIDE SEQUENCE</scope>
</reference>
<dbReference type="EMBL" id="ONZP01000411">
    <property type="protein sequence ID" value="SPJ84009.1"/>
    <property type="molecule type" value="Genomic_DNA"/>
</dbReference>
<sequence length="227" mass="26177">MLVIDTCGRGGEFARVSRRPEHMCLRWEDVTFYSFQSTDNDTFDTRINIKIRWAKNETMDGLRYKIIPFSRLLPISMALEDTLRLFINTTLMDGVFDEGAQSWGDLSRIRLPPDIAKTGRRIKLKQDMLEVPVLRRMLHHHLTTDPIQTVDLPPQISRLGQYCGIENRLIGYCFRRGAAYVLAMNVSDDMRRFLMGNAPGSNTYAKNYQSLTSTIDFPSMFRGLDQV</sequence>
<comment type="caution">
    <text evidence="1">The sequence shown here is derived from an EMBL/GenBank/DDBJ whole genome shotgun (WGS) entry which is preliminary data.</text>
</comment>
<dbReference type="PANTHER" id="PTHR37535">
    <property type="entry name" value="FLUG DOMAIN PROTEIN"/>
    <property type="match status" value="1"/>
</dbReference>
<dbReference type="Pfam" id="PF11917">
    <property type="entry name" value="DUF3435"/>
    <property type="match status" value="1"/>
</dbReference>
<proteinExistence type="predicted"/>
<protein>
    <submittedName>
        <fullName evidence="1">Uncharacterized protein</fullName>
    </submittedName>
</protein>
<evidence type="ECO:0000313" key="2">
    <source>
        <dbReference type="Proteomes" id="UP001187734"/>
    </source>
</evidence>
<dbReference type="InterPro" id="IPR021842">
    <property type="entry name" value="DUF3435"/>
</dbReference>
<gene>
    <name evidence="1" type="ORF">FTOL_10525</name>
</gene>
<dbReference type="AlphaFoldDB" id="A0AAE8SLZ8"/>
<evidence type="ECO:0000313" key="1">
    <source>
        <dbReference type="EMBL" id="SPJ84009.1"/>
    </source>
</evidence>
<keyword evidence="2" id="KW-1185">Reference proteome</keyword>